<feature type="region of interest" description="Disordered" evidence="5">
    <location>
        <begin position="164"/>
        <end position="187"/>
    </location>
</feature>
<dbReference type="PANTHER" id="PTHR33841:SF1">
    <property type="entry name" value="DNA METHYLTRANSFERASE A"/>
    <property type="match status" value="1"/>
</dbReference>
<evidence type="ECO:0000256" key="3">
    <source>
        <dbReference type="ARBA" id="ARBA00022679"/>
    </source>
</evidence>
<keyword evidence="2" id="KW-0489">Methyltransferase</keyword>
<dbReference type="Gene3D" id="3.40.50.150">
    <property type="entry name" value="Vaccinia Virus protein VP39"/>
    <property type="match status" value="1"/>
</dbReference>
<organism evidence="7">
    <name type="scientific">marine sediment metagenome</name>
    <dbReference type="NCBI Taxonomy" id="412755"/>
    <lineage>
        <taxon>unclassified sequences</taxon>
        <taxon>metagenomes</taxon>
        <taxon>ecological metagenomes</taxon>
    </lineage>
</organism>
<dbReference type="PANTHER" id="PTHR33841">
    <property type="entry name" value="DNA METHYLTRANSFERASE YEEA-RELATED"/>
    <property type="match status" value="1"/>
</dbReference>
<protein>
    <recommendedName>
        <fullName evidence="1">site-specific DNA-methyltransferase (adenine-specific)</fullName>
        <ecNumber evidence="1">2.1.1.72</ecNumber>
    </recommendedName>
</protein>
<sequence length="187" mass="21827">MENITKINAARREKRKKQTAEVFTPSTLVKKMLDKIPDEVWQENKTFIDPACGNGNFLVEILERKLKKGHDSVKALQSIYGVDIKRDNIRECRLRLLKVISLSESITKDHIRAVFRNIAFLNQKKYPKGSLQYDFSFSNCPNERNIDEWYDKINNGELDLVDLPVPEEELDAPPDIFEEKDEKEDRT</sequence>
<dbReference type="Pfam" id="PF02384">
    <property type="entry name" value="N6_Mtase"/>
    <property type="match status" value="1"/>
</dbReference>
<evidence type="ECO:0000256" key="4">
    <source>
        <dbReference type="ARBA" id="ARBA00047942"/>
    </source>
</evidence>
<dbReference type="GO" id="GO:0032259">
    <property type="term" value="P:methylation"/>
    <property type="evidence" value="ECO:0007669"/>
    <property type="project" value="UniProtKB-KW"/>
</dbReference>
<proteinExistence type="predicted"/>
<comment type="catalytic activity">
    <reaction evidence="4">
        <text>a 2'-deoxyadenosine in DNA + S-adenosyl-L-methionine = an N(6)-methyl-2'-deoxyadenosine in DNA + S-adenosyl-L-homocysteine + H(+)</text>
        <dbReference type="Rhea" id="RHEA:15197"/>
        <dbReference type="Rhea" id="RHEA-COMP:12418"/>
        <dbReference type="Rhea" id="RHEA-COMP:12419"/>
        <dbReference type="ChEBI" id="CHEBI:15378"/>
        <dbReference type="ChEBI" id="CHEBI:57856"/>
        <dbReference type="ChEBI" id="CHEBI:59789"/>
        <dbReference type="ChEBI" id="CHEBI:90615"/>
        <dbReference type="ChEBI" id="CHEBI:90616"/>
        <dbReference type="EC" id="2.1.1.72"/>
    </reaction>
</comment>
<evidence type="ECO:0000259" key="6">
    <source>
        <dbReference type="Pfam" id="PF02384"/>
    </source>
</evidence>
<dbReference type="EMBL" id="LAZR01014546">
    <property type="protein sequence ID" value="KKM17007.1"/>
    <property type="molecule type" value="Genomic_DNA"/>
</dbReference>
<feature type="compositionally biased region" description="Acidic residues" evidence="5">
    <location>
        <begin position="165"/>
        <end position="187"/>
    </location>
</feature>
<dbReference type="InterPro" id="IPR003356">
    <property type="entry name" value="DNA_methylase_A-5"/>
</dbReference>
<gene>
    <name evidence="7" type="ORF">LCGC14_1680080</name>
</gene>
<evidence type="ECO:0000313" key="7">
    <source>
        <dbReference type="EMBL" id="KKM17007.1"/>
    </source>
</evidence>
<dbReference type="GO" id="GO:0008170">
    <property type="term" value="F:N-methyltransferase activity"/>
    <property type="evidence" value="ECO:0007669"/>
    <property type="project" value="InterPro"/>
</dbReference>
<comment type="caution">
    <text evidence="7">The sequence shown here is derived from an EMBL/GenBank/DDBJ whole genome shotgun (WGS) entry which is preliminary data.</text>
</comment>
<reference evidence="7" key="1">
    <citation type="journal article" date="2015" name="Nature">
        <title>Complex archaea that bridge the gap between prokaryotes and eukaryotes.</title>
        <authorList>
            <person name="Spang A."/>
            <person name="Saw J.H."/>
            <person name="Jorgensen S.L."/>
            <person name="Zaremba-Niedzwiedzka K."/>
            <person name="Martijn J."/>
            <person name="Lind A.E."/>
            <person name="van Eijk R."/>
            <person name="Schleper C."/>
            <person name="Guy L."/>
            <person name="Ettema T.J."/>
        </authorList>
    </citation>
    <scope>NUCLEOTIDE SEQUENCE</scope>
</reference>
<dbReference type="InterPro" id="IPR050953">
    <property type="entry name" value="N4_N6_ade-DNA_methylase"/>
</dbReference>
<dbReference type="PRINTS" id="PR00507">
    <property type="entry name" value="N12N6MTFRASE"/>
</dbReference>
<dbReference type="GO" id="GO:0009007">
    <property type="term" value="F:site-specific DNA-methyltransferase (adenine-specific) activity"/>
    <property type="evidence" value="ECO:0007669"/>
    <property type="project" value="UniProtKB-EC"/>
</dbReference>
<dbReference type="GO" id="GO:0003677">
    <property type="term" value="F:DNA binding"/>
    <property type="evidence" value="ECO:0007669"/>
    <property type="project" value="InterPro"/>
</dbReference>
<dbReference type="EC" id="2.1.1.72" evidence="1"/>
<feature type="domain" description="DNA methylase adenine-specific" evidence="6">
    <location>
        <begin position="14"/>
        <end position="97"/>
    </location>
</feature>
<name>A0A0F9HPF5_9ZZZZ</name>
<dbReference type="InterPro" id="IPR029063">
    <property type="entry name" value="SAM-dependent_MTases_sf"/>
</dbReference>
<keyword evidence="3" id="KW-0808">Transferase</keyword>
<evidence type="ECO:0000256" key="5">
    <source>
        <dbReference type="SAM" id="MobiDB-lite"/>
    </source>
</evidence>
<dbReference type="AlphaFoldDB" id="A0A0F9HPF5"/>
<accession>A0A0F9HPF5</accession>
<dbReference type="SUPFAM" id="SSF53335">
    <property type="entry name" value="S-adenosyl-L-methionine-dependent methyltransferases"/>
    <property type="match status" value="1"/>
</dbReference>
<evidence type="ECO:0000256" key="1">
    <source>
        <dbReference type="ARBA" id="ARBA00011900"/>
    </source>
</evidence>
<evidence type="ECO:0000256" key="2">
    <source>
        <dbReference type="ARBA" id="ARBA00022603"/>
    </source>
</evidence>